<name>A0ABU7CB53_9TELE</name>
<evidence type="ECO:0000313" key="7">
    <source>
        <dbReference type="EMBL" id="MED6259110.1"/>
    </source>
</evidence>
<evidence type="ECO:0000256" key="1">
    <source>
        <dbReference type="ARBA" id="ARBA00004141"/>
    </source>
</evidence>
<keyword evidence="3 6" id="KW-0812">Transmembrane</keyword>
<proteinExistence type="inferred from homology"/>
<keyword evidence="4 6" id="KW-1133">Transmembrane helix</keyword>
<comment type="subcellular location">
    <subcellularLocation>
        <location evidence="1">Membrane</location>
        <topology evidence="1">Multi-pass membrane protein</topology>
    </subcellularLocation>
</comment>
<dbReference type="Proteomes" id="UP001345963">
    <property type="component" value="Unassembled WGS sequence"/>
</dbReference>
<comment type="similarity">
    <text evidence="2">Belongs to the SURF4 family.</text>
</comment>
<gene>
    <name evidence="7" type="primary">SURF4_1</name>
    <name evidence="7" type="ORF">ATANTOWER_017120</name>
</gene>
<dbReference type="InterPro" id="IPR002995">
    <property type="entry name" value="Surf4"/>
</dbReference>
<evidence type="ECO:0000256" key="4">
    <source>
        <dbReference type="ARBA" id="ARBA00022989"/>
    </source>
</evidence>
<dbReference type="EMBL" id="JAHUTI010082218">
    <property type="protein sequence ID" value="MED6259110.1"/>
    <property type="molecule type" value="Genomic_DNA"/>
</dbReference>
<feature type="transmembrane region" description="Helical" evidence="6">
    <location>
        <begin position="6"/>
        <end position="29"/>
    </location>
</feature>
<accession>A0ABU7CB53</accession>
<evidence type="ECO:0000256" key="5">
    <source>
        <dbReference type="ARBA" id="ARBA00023136"/>
    </source>
</evidence>
<evidence type="ECO:0000256" key="6">
    <source>
        <dbReference type="SAM" id="Phobius"/>
    </source>
</evidence>
<protein>
    <submittedName>
        <fullName evidence="7">Surfeit locus protein 4</fullName>
    </submittedName>
</protein>
<sequence>MSMTLLHLELGVLSVLQDLVDTGLMLMVVVGFKTKLAALMLVICLLCINVTFSAFWNVPTYIAIHNFLKYDFFQTTSGIGGLLLVALGPGGVSVDKEKKEW</sequence>
<keyword evidence="8" id="KW-1185">Reference proteome</keyword>
<feature type="transmembrane region" description="Helical" evidence="6">
    <location>
        <begin position="36"/>
        <end position="56"/>
    </location>
</feature>
<feature type="transmembrane region" description="Helical" evidence="6">
    <location>
        <begin position="76"/>
        <end position="94"/>
    </location>
</feature>
<reference evidence="7 8" key="1">
    <citation type="submission" date="2021-07" db="EMBL/GenBank/DDBJ databases">
        <authorList>
            <person name="Palmer J.M."/>
        </authorList>
    </citation>
    <scope>NUCLEOTIDE SEQUENCE [LARGE SCALE GENOMIC DNA]</scope>
    <source>
        <strain evidence="7 8">AT_MEX2019</strain>
        <tissue evidence="7">Muscle</tissue>
    </source>
</reference>
<evidence type="ECO:0000313" key="8">
    <source>
        <dbReference type="Proteomes" id="UP001345963"/>
    </source>
</evidence>
<keyword evidence="5 6" id="KW-0472">Membrane</keyword>
<dbReference type="PROSITE" id="PS01339">
    <property type="entry name" value="SURF4"/>
    <property type="match status" value="1"/>
</dbReference>
<evidence type="ECO:0000256" key="3">
    <source>
        <dbReference type="ARBA" id="ARBA00022692"/>
    </source>
</evidence>
<organism evidence="7 8">
    <name type="scientific">Ataeniobius toweri</name>
    <dbReference type="NCBI Taxonomy" id="208326"/>
    <lineage>
        <taxon>Eukaryota</taxon>
        <taxon>Metazoa</taxon>
        <taxon>Chordata</taxon>
        <taxon>Craniata</taxon>
        <taxon>Vertebrata</taxon>
        <taxon>Euteleostomi</taxon>
        <taxon>Actinopterygii</taxon>
        <taxon>Neopterygii</taxon>
        <taxon>Teleostei</taxon>
        <taxon>Neoteleostei</taxon>
        <taxon>Acanthomorphata</taxon>
        <taxon>Ovalentaria</taxon>
        <taxon>Atherinomorphae</taxon>
        <taxon>Cyprinodontiformes</taxon>
        <taxon>Goodeidae</taxon>
        <taxon>Ataeniobius</taxon>
    </lineage>
</organism>
<comment type="caution">
    <text evidence="7">The sequence shown here is derived from an EMBL/GenBank/DDBJ whole genome shotgun (WGS) entry which is preliminary data.</text>
</comment>
<dbReference type="Pfam" id="PF02077">
    <property type="entry name" value="SURF4"/>
    <property type="match status" value="1"/>
</dbReference>
<evidence type="ECO:0000256" key="2">
    <source>
        <dbReference type="ARBA" id="ARBA00006945"/>
    </source>
</evidence>